<feature type="region of interest" description="Disordered" evidence="1">
    <location>
        <begin position="133"/>
        <end position="203"/>
    </location>
</feature>
<dbReference type="InterPro" id="IPR038892">
    <property type="entry name" value="SMCHD1"/>
</dbReference>
<sequence length="203" mass="22911">MLLGDTIILDDLDASNSYRKEVVKITHCPTLLTRQGDRIRSNGKFGGLQNKAPSMDKLRGMVFGSPLPPIYYTLGKQIDLLQQYRSAVIKLGNVKEELDLQLNYLRSPEMLQKRDELNSQEKQLKDIEKKLGMTPARGTNGSGFKPTVLDMADGSPVCTKRTRRDNSRKTFSSDEWISPPVKKLHLTSESETSDSVVKRKRKS</sequence>
<keyword evidence="3" id="KW-1185">Reference proteome</keyword>
<dbReference type="EMBL" id="JAAWVQ010050562">
    <property type="protein sequence ID" value="MBN3275418.1"/>
    <property type="molecule type" value="Genomic_DNA"/>
</dbReference>
<reference evidence="2" key="1">
    <citation type="journal article" date="2021" name="Cell">
        <title>Tracing the genetic footprints of vertebrate landing in non-teleost ray-finned fishes.</title>
        <authorList>
            <person name="Bi X."/>
            <person name="Wang K."/>
            <person name="Yang L."/>
            <person name="Pan H."/>
            <person name="Jiang H."/>
            <person name="Wei Q."/>
            <person name="Fang M."/>
            <person name="Yu H."/>
            <person name="Zhu C."/>
            <person name="Cai Y."/>
            <person name="He Y."/>
            <person name="Gan X."/>
            <person name="Zeng H."/>
            <person name="Yu D."/>
            <person name="Zhu Y."/>
            <person name="Jiang H."/>
            <person name="Qiu Q."/>
            <person name="Yang H."/>
            <person name="Zhang Y.E."/>
            <person name="Wang W."/>
            <person name="Zhu M."/>
            <person name="He S."/>
            <person name="Zhang G."/>
        </authorList>
    </citation>
    <scope>NUCLEOTIDE SEQUENCE</scope>
    <source>
        <strain evidence="2">Pddl_001</strain>
    </source>
</reference>
<organism evidence="2 3">
    <name type="scientific">Polyodon spathula</name>
    <name type="common">North American paddlefish</name>
    <name type="synonym">Squalus spathula</name>
    <dbReference type="NCBI Taxonomy" id="7913"/>
    <lineage>
        <taxon>Eukaryota</taxon>
        <taxon>Metazoa</taxon>
        <taxon>Chordata</taxon>
        <taxon>Craniata</taxon>
        <taxon>Vertebrata</taxon>
        <taxon>Euteleostomi</taxon>
        <taxon>Actinopterygii</taxon>
        <taxon>Chondrostei</taxon>
        <taxon>Acipenseriformes</taxon>
        <taxon>Polyodontidae</taxon>
        <taxon>Polyodon</taxon>
    </lineage>
</organism>
<dbReference type="PANTHER" id="PTHR22640:SF2">
    <property type="entry name" value="STRUCTURAL MAINTENANCE OF CHROMOSOMES FLEXIBLE HINGE DOMAIN-CONTAINING PROTEIN 1"/>
    <property type="match status" value="1"/>
</dbReference>
<feature type="non-terminal residue" evidence="2">
    <location>
        <position position="203"/>
    </location>
</feature>
<protein>
    <submittedName>
        <fullName evidence="2">SMHD1 protein</fullName>
    </submittedName>
</protein>
<evidence type="ECO:0000313" key="2">
    <source>
        <dbReference type="EMBL" id="MBN3275418.1"/>
    </source>
</evidence>
<name>A0ABS2XMJ3_POLSP</name>
<dbReference type="PANTHER" id="PTHR22640">
    <property type="entry name" value="STRUCTURAL MAINTENANCE OF CHROMOSOMES FLEXIBLE HINGE DOMAIN-CONTAINING PROTEIN 1"/>
    <property type="match status" value="1"/>
</dbReference>
<evidence type="ECO:0000256" key="1">
    <source>
        <dbReference type="SAM" id="MobiDB-lite"/>
    </source>
</evidence>
<accession>A0ABS2XMJ3</accession>
<proteinExistence type="predicted"/>
<gene>
    <name evidence="2" type="primary">Smchd1</name>
    <name evidence="2" type="ORF">GTO93_0009722</name>
</gene>
<feature type="non-terminal residue" evidence="2">
    <location>
        <position position="1"/>
    </location>
</feature>
<dbReference type="Proteomes" id="UP001166093">
    <property type="component" value="Unassembled WGS sequence"/>
</dbReference>
<evidence type="ECO:0000313" key="3">
    <source>
        <dbReference type="Proteomes" id="UP001166093"/>
    </source>
</evidence>
<comment type="caution">
    <text evidence="2">The sequence shown here is derived from an EMBL/GenBank/DDBJ whole genome shotgun (WGS) entry which is preliminary data.</text>
</comment>